<dbReference type="EMBL" id="JABFTP020000001">
    <property type="protein sequence ID" value="KAL3266429.1"/>
    <property type="molecule type" value="Genomic_DNA"/>
</dbReference>
<feature type="region of interest" description="Disordered" evidence="5">
    <location>
        <begin position="146"/>
        <end position="534"/>
    </location>
</feature>
<feature type="compositionally biased region" description="Polar residues" evidence="5">
    <location>
        <begin position="306"/>
        <end position="316"/>
    </location>
</feature>
<feature type="compositionally biased region" description="Basic and acidic residues" evidence="5">
    <location>
        <begin position="166"/>
        <end position="183"/>
    </location>
</feature>
<evidence type="ECO:0000256" key="3">
    <source>
        <dbReference type="ARBA" id="ARBA00023054"/>
    </source>
</evidence>
<evidence type="ECO:0000313" key="7">
    <source>
        <dbReference type="EMBL" id="KAL3266429.1"/>
    </source>
</evidence>
<feature type="compositionally biased region" description="Basic and acidic residues" evidence="5">
    <location>
        <begin position="146"/>
        <end position="157"/>
    </location>
</feature>
<feature type="compositionally biased region" description="Basic and acidic residues" evidence="5">
    <location>
        <begin position="239"/>
        <end position="304"/>
    </location>
</feature>
<dbReference type="InterPro" id="IPR013256">
    <property type="entry name" value="Chromatin_SPT2"/>
</dbReference>
<evidence type="ECO:0000256" key="1">
    <source>
        <dbReference type="ARBA" id="ARBA00006461"/>
    </source>
</evidence>
<sequence>MDFGTLLHKAQKNEVTKKEPIRYYSTKFEPPKKEQRNKNQLAVNVKKFLEKKEQEEKQKRLEAQKKKEELLALRAKDKKAVKRVNVMLKRTKSANQSVIEDAVDTDNTAVTINGPAQPDEDDYGYVSQEASAYYNKMMEKYNKMPEEPSKFSMDKKKQVSTNLTSTKDRVKAALEREKEEALMPHKRKRKHKNQEDGGSGLGSDEKHEVIEEKPEEKKMKLEKPKPKGPPPMNFADLLKLAEKKQFEPIVIEKKPKDDENPLTKKQKKEMERYREWQERKIDKNNLKPPAHDSKTPISDKDKSKNNKLPKSENSSKLAEALTKDRKMKDQTNINSTTSKKSEKVPDKPEEVKRPKIDWGPKHPGASKMNLSNNGSTHSSFKASSNVKSQNLSNPKLETVQQSSSSQKLQSAISSKSQQHNSQILLPNSSRNSNSKDVKVISKDVKRQSKENNYHQNDRKIASSTMSKEPIKRDLMKPKQFPPSDLMPRQFPPADVRRKPASNSSKMKVNKRRIMDDDDEEDSEMDDFIDDGPEEEEDYSKYISEIFGYNKSKYASYDDDDDDIMESSFAQQMKEEVISTKMGIMEDLEDMKLEEEHKRRKALMKKKLAKRK</sequence>
<feature type="compositionally biased region" description="Acidic residues" evidence="5">
    <location>
        <begin position="515"/>
        <end position="534"/>
    </location>
</feature>
<keyword evidence="3 4" id="KW-0175">Coiled coil</keyword>
<protein>
    <recommendedName>
        <fullName evidence="2">Protein SPT2 homolog</fullName>
    </recommendedName>
</protein>
<dbReference type="InterPro" id="IPR054552">
    <property type="entry name" value="SPT2_N"/>
</dbReference>
<dbReference type="PANTHER" id="PTHR22691">
    <property type="entry name" value="YEAST SPT2-RELATED"/>
    <property type="match status" value="1"/>
</dbReference>
<comment type="caution">
    <text evidence="7">The sequence shown here is derived from an EMBL/GenBank/DDBJ whole genome shotgun (WGS) entry which is preliminary data.</text>
</comment>
<accession>A0ABD2MJB7</accession>
<name>A0ABD2MJB7_9CUCU</name>
<feature type="domain" description="SPT2 homolog N-terminal" evidence="6">
    <location>
        <begin position="1"/>
        <end position="92"/>
    </location>
</feature>
<gene>
    <name evidence="7" type="ORF">HHI36_010603</name>
</gene>
<dbReference type="PANTHER" id="PTHR22691:SF8">
    <property type="entry name" value="PROTEIN SPT2 HOMOLOG"/>
    <property type="match status" value="1"/>
</dbReference>
<dbReference type="Pfam" id="PF22878">
    <property type="entry name" value="SPT2_N"/>
    <property type="match status" value="1"/>
</dbReference>
<dbReference type="AlphaFoldDB" id="A0ABD2MJB7"/>
<dbReference type="Proteomes" id="UP001516400">
    <property type="component" value="Unassembled WGS sequence"/>
</dbReference>
<reference evidence="7 8" key="1">
    <citation type="journal article" date="2021" name="BMC Biol.">
        <title>Horizontally acquired antibacterial genes associated with adaptive radiation of ladybird beetles.</title>
        <authorList>
            <person name="Li H.S."/>
            <person name="Tang X.F."/>
            <person name="Huang Y.H."/>
            <person name="Xu Z.Y."/>
            <person name="Chen M.L."/>
            <person name="Du X.Y."/>
            <person name="Qiu B.Y."/>
            <person name="Chen P.T."/>
            <person name="Zhang W."/>
            <person name="Slipinski A."/>
            <person name="Escalona H.E."/>
            <person name="Waterhouse R.M."/>
            <person name="Zwick A."/>
            <person name="Pang H."/>
        </authorList>
    </citation>
    <scope>NUCLEOTIDE SEQUENCE [LARGE SCALE GENOMIC DNA]</scope>
    <source>
        <strain evidence="7">SYSU2018</strain>
    </source>
</reference>
<evidence type="ECO:0000313" key="8">
    <source>
        <dbReference type="Proteomes" id="UP001516400"/>
    </source>
</evidence>
<feature type="compositionally biased region" description="Basic and acidic residues" evidence="5">
    <location>
        <begin position="203"/>
        <end position="225"/>
    </location>
</feature>
<comment type="similarity">
    <text evidence="1">Belongs to the SPT2 family.</text>
</comment>
<evidence type="ECO:0000256" key="4">
    <source>
        <dbReference type="SAM" id="Coils"/>
    </source>
</evidence>
<dbReference type="Pfam" id="PF08243">
    <property type="entry name" value="SPT2"/>
    <property type="match status" value="1"/>
</dbReference>
<organism evidence="7 8">
    <name type="scientific">Cryptolaemus montrouzieri</name>
    <dbReference type="NCBI Taxonomy" id="559131"/>
    <lineage>
        <taxon>Eukaryota</taxon>
        <taxon>Metazoa</taxon>
        <taxon>Ecdysozoa</taxon>
        <taxon>Arthropoda</taxon>
        <taxon>Hexapoda</taxon>
        <taxon>Insecta</taxon>
        <taxon>Pterygota</taxon>
        <taxon>Neoptera</taxon>
        <taxon>Endopterygota</taxon>
        <taxon>Coleoptera</taxon>
        <taxon>Polyphaga</taxon>
        <taxon>Cucujiformia</taxon>
        <taxon>Coccinelloidea</taxon>
        <taxon>Coccinellidae</taxon>
        <taxon>Scymninae</taxon>
        <taxon>Scymnini</taxon>
        <taxon>Cryptolaemus</taxon>
    </lineage>
</organism>
<evidence type="ECO:0000256" key="2">
    <source>
        <dbReference type="ARBA" id="ARBA00013786"/>
    </source>
</evidence>
<feature type="compositionally biased region" description="Low complexity" evidence="5">
    <location>
        <begin position="400"/>
        <end position="418"/>
    </location>
</feature>
<feature type="compositionally biased region" description="Polar residues" evidence="5">
    <location>
        <begin position="368"/>
        <end position="399"/>
    </location>
</feature>
<feature type="compositionally biased region" description="Polar residues" evidence="5">
    <location>
        <begin position="419"/>
        <end position="430"/>
    </location>
</feature>
<feature type="coiled-coil region" evidence="4">
    <location>
        <begin position="38"/>
        <end position="78"/>
    </location>
</feature>
<evidence type="ECO:0000256" key="5">
    <source>
        <dbReference type="SAM" id="MobiDB-lite"/>
    </source>
</evidence>
<evidence type="ECO:0000259" key="6">
    <source>
        <dbReference type="Pfam" id="PF22878"/>
    </source>
</evidence>
<keyword evidence="8" id="KW-1185">Reference proteome</keyword>
<dbReference type="SMART" id="SM00784">
    <property type="entry name" value="SPT2"/>
    <property type="match status" value="1"/>
</dbReference>
<proteinExistence type="inferred from homology"/>
<feature type="compositionally biased region" description="Basic and acidic residues" evidence="5">
    <location>
        <begin position="339"/>
        <end position="360"/>
    </location>
</feature>
<feature type="compositionally biased region" description="Basic and acidic residues" evidence="5">
    <location>
        <begin position="433"/>
        <end position="460"/>
    </location>
</feature>